<evidence type="ECO:0000313" key="1">
    <source>
        <dbReference type="EMBL" id="GMF46850.1"/>
    </source>
</evidence>
<name>A0A9W7CWX6_9STRA</name>
<reference evidence="1" key="1">
    <citation type="submission" date="2023-04" db="EMBL/GenBank/DDBJ databases">
        <title>Phytophthora fragariaefolia NBRC 109709.</title>
        <authorList>
            <person name="Ichikawa N."/>
            <person name="Sato H."/>
            <person name="Tonouchi N."/>
        </authorList>
    </citation>
    <scope>NUCLEOTIDE SEQUENCE</scope>
    <source>
        <strain evidence="1">NBRC 109709</strain>
    </source>
</reference>
<comment type="caution">
    <text evidence="1">The sequence shown here is derived from an EMBL/GenBank/DDBJ whole genome shotgun (WGS) entry which is preliminary data.</text>
</comment>
<dbReference type="AlphaFoldDB" id="A0A9W7CWX6"/>
<sequence length="124" mass="13427">MMVGMSLCSVGFLDSAQRSTSEHDRLVAHCEHMTGLYSGLFCDGSGDCGSRECDGGDSEKAEELHGYFFGGAAAVDMANRELRGAAQSTLKPAKQHPKSHGLISDAYLPLPYELLGTRQRQSEW</sequence>
<proteinExistence type="predicted"/>
<keyword evidence="2" id="KW-1185">Reference proteome</keyword>
<gene>
    <name evidence="1" type="ORF">Pfra01_001741700</name>
</gene>
<protein>
    <submittedName>
        <fullName evidence="1">Unnamed protein product</fullName>
    </submittedName>
</protein>
<organism evidence="1 2">
    <name type="scientific">Phytophthora fragariaefolia</name>
    <dbReference type="NCBI Taxonomy" id="1490495"/>
    <lineage>
        <taxon>Eukaryota</taxon>
        <taxon>Sar</taxon>
        <taxon>Stramenopiles</taxon>
        <taxon>Oomycota</taxon>
        <taxon>Peronosporomycetes</taxon>
        <taxon>Peronosporales</taxon>
        <taxon>Peronosporaceae</taxon>
        <taxon>Phytophthora</taxon>
    </lineage>
</organism>
<accession>A0A9W7CWX6</accession>
<evidence type="ECO:0000313" key="2">
    <source>
        <dbReference type="Proteomes" id="UP001165121"/>
    </source>
</evidence>
<dbReference type="EMBL" id="BSXT01002050">
    <property type="protein sequence ID" value="GMF46850.1"/>
    <property type="molecule type" value="Genomic_DNA"/>
</dbReference>
<dbReference type="Proteomes" id="UP001165121">
    <property type="component" value="Unassembled WGS sequence"/>
</dbReference>